<dbReference type="AlphaFoldDB" id="A0A382ZJH4"/>
<evidence type="ECO:0000313" key="1">
    <source>
        <dbReference type="EMBL" id="SVD95430.1"/>
    </source>
</evidence>
<gene>
    <name evidence="1" type="ORF">METZ01_LOCUS448284</name>
</gene>
<reference evidence="1" key="1">
    <citation type="submission" date="2018-05" db="EMBL/GenBank/DDBJ databases">
        <authorList>
            <person name="Lanie J.A."/>
            <person name="Ng W.-L."/>
            <person name="Kazmierczak K.M."/>
            <person name="Andrzejewski T.M."/>
            <person name="Davidsen T.M."/>
            <person name="Wayne K.J."/>
            <person name="Tettelin H."/>
            <person name="Glass J.I."/>
            <person name="Rusch D."/>
            <person name="Podicherti R."/>
            <person name="Tsui H.-C.T."/>
            <person name="Winkler M.E."/>
        </authorList>
    </citation>
    <scope>NUCLEOTIDE SEQUENCE</scope>
</reference>
<proteinExistence type="predicted"/>
<sequence>MPDSITGSQPFSDHFIPVLRCTYSTEISTSVIQLDNRYIQATLTLPSLYLDLLQLLEFKGVDNTSKGRLVYQFSSQICGQIPKHHKAL</sequence>
<protein>
    <submittedName>
        <fullName evidence="1">Uncharacterized protein</fullName>
    </submittedName>
</protein>
<accession>A0A382ZJH4</accession>
<name>A0A382ZJH4_9ZZZZ</name>
<dbReference type="EMBL" id="UINC01184290">
    <property type="protein sequence ID" value="SVD95430.1"/>
    <property type="molecule type" value="Genomic_DNA"/>
</dbReference>
<organism evidence="1">
    <name type="scientific">marine metagenome</name>
    <dbReference type="NCBI Taxonomy" id="408172"/>
    <lineage>
        <taxon>unclassified sequences</taxon>
        <taxon>metagenomes</taxon>
        <taxon>ecological metagenomes</taxon>
    </lineage>
</organism>